<keyword evidence="2 7" id="KW-0812">Transmembrane</keyword>
<evidence type="ECO:0000313" key="10">
    <source>
        <dbReference type="EMBL" id="KAJ5376766.1"/>
    </source>
</evidence>
<evidence type="ECO:0000313" key="11">
    <source>
        <dbReference type="Proteomes" id="UP001147747"/>
    </source>
</evidence>
<dbReference type="InterPro" id="IPR056790">
    <property type="entry name" value="Ribophorin_II_C"/>
</dbReference>
<dbReference type="EMBL" id="JAPZBU010000012">
    <property type="protein sequence ID" value="KAJ5376766.1"/>
    <property type="molecule type" value="Genomic_DNA"/>
</dbReference>
<dbReference type="PANTHER" id="PTHR12640:SF0">
    <property type="entry name" value="DOLICHYL-DIPHOSPHOOLIGOSACCHARIDE--PROTEIN GLYCOSYLTRANSFERASE SUBUNIT 2"/>
    <property type="match status" value="1"/>
</dbReference>
<dbReference type="OrthoDB" id="432292at2759"/>
<dbReference type="GO" id="GO:0008250">
    <property type="term" value="C:oligosaccharyltransferase complex"/>
    <property type="evidence" value="ECO:0007669"/>
    <property type="project" value="InterPro"/>
</dbReference>
<evidence type="ECO:0000259" key="9">
    <source>
        <dbReference type="Pfam" id="PF25147"/>
    </source>
</evidence>
<evidence type="ECO:0000256" key="8">
    <source>
        <dbReference type="SAM" id="SignalP"/>
    </source>
</evidence>
<reference evidence="10" key="1">
    <citation type="submission" date="2022-12" db="EMBL/GenBank/DDBJ databases">
        <authorList>
            <person name="Petersen C."/>
        </authorList>
    </citation>
    <scope>NUCLEOTIDE SEQUENCE</scope>
    <source>
        <strain evidence="10">IBT 29677</strain>
    </source>
</reference>
<keyword evidence="6 7" id="KW-0472">Membrane</keyword>
<sequence>MHLWQATAPLCLLASAALPTVAASAWGFTDASVAVQPKGAGINGGFKEQISSSKPLASPLAFTGADTLRVTLTTQEGSSAKRPHQAFLLLKDSQSGLDISYPFTTQKELPLQFLTLPNPVDARVVIGGFGSSEAYDHSVFKLSIERDVNIPIPTAEAPRYGKLPEIHHTFKNDPTNPPIVITLAFVGAVIASLPVLAGLWLFLGVNLNHLPTALKSAPLPHAVFLASLAGFEGIFFLYYTSWNLFQVLPAAAVVGAVAFVSGSRALGEVQGRRLAGLR</sequence>
<keyword evidence="5 7" id="KW-1133">Transmembrane helix</keyword>
<proteinExistence type="predicted"/>
<dbReference type="RefSeq" id="XP_056481796.1">
    <property type="nucleotide sequence ID" value="XM_056638289.1"/>
</dbReference>
<organism evidence="10 11">
    <name type="scientific">Penicillium cosmopolitanum</name>
    <dbReference type="NCBI Taxonomy" id="1131564"/>
    <lineage>
        <taxon>Eukaryota</taxon>
        <taxon>Fungi</taxon>
        <taxon>Dikarya</taxon>
        <taxon>Ascomycota</taxon>
        <taxon>Pezizomycotina</taxon>
        <taxon>Eurotiomycetes</taxon>
        <taxon>Eurotiomycetidae</taxon>
        <taxon>Eurotiales</taxon>
        <taxon>Aspergillaceae</taxon>
        <taxon>Penicillium</taxon>
    </lineage>
</organism>
<feature type="signal peptide" evidence="8">
    <location>
        <begin position="1"/>
        <end position="23"/>
    </location>
</feature>
<feature type="transmembrane region" description="Helical" evidence="7">
    <location>
        <begin position="179"/>
        <end position="207"/>
    </location>
</feature>
<feature type="domain" description="Ribophorin II C-terminal" evidence="9">
    <location>
        <begin position="170"/>
        <end position="273"/>
    </location>
</feature>
<dbReference type="AlphaFoldDB" id="A0A9W9VEU4"/>
<dbReference type="GeneID" id="81377269"/>
<name>A0A9W9VEU4_9EURO</name>
<gene>
    <name evidence="10" type="ORF">N7509_013652</name>
</gene>
<keyword evidence="11" id="KW-1185">Reference proteome</keyword>
<dbReference type="PANTHER" id="PTHR12640">
    <property type="entry name" value="RIBOPHORIN II"/>
    <property type="match status" value="1"/>
</dbReference>
<evidence type="ECO:0000256" key="1">
    <source>
        <dbReference type="ARBA" id="ARBA00004477"/>
    </source>
</evidence>
<keyword evidence="3 8" id="KW-0732">Signal</keyword>
<protein>
    <recommendedName>
        <fullName evidence="9">Ribophorin II C-terminal domain-containing protein</fullName>
    </recommendedName>
</protein>
<feature type="chain" id="PRO_5044313130" description="Ribophorin II C-terminal domain-containing protein" evidence="8">
    <location>
        <begin position="24"/>
        <end position="278"/>
    </location>
</feature>
<comment type="caution">
    <text evidence="10">The sequence shown here is derived from an EMBL/GenBank/DDBJ whole genome shotgun (WGS) entry which is preliminary data.</text>
</comment>
<keyword evidence="4" id="KW-0256">Endoplasmic reticulum</keyword>
<dbReference type="Pfam" id="PF25147">
    <property type="entry name" value="Ribophorin_II_C"/>
    <property type="match status" value="1"/>
</dbReference>
<evidence type="ECO:0000256" key="6">
    <source>
        <dbReference type="ARBA" id="ARBA00023136"/>
    </source>
</evidence>
<reference evidence="10" key="2">
    <citation type="journal article" date="2023" name="IMA Fungus">
        <title>Comparative genomic study of the Penicillium genus elucidates a diverse pangenome and 15 lateral gene transfer events.</title>
        <authorList>
            <person name="Petersen C."/>
            <person name="Sorensen T."/>
            <person name="Nielsen M.R."/>
            <person name="Sondergaard T.E."/>
            <person name="Sorensen J.L."/>
            <person name="Fitzpatrick D.A."/>
            <person name="Frisvad J.C."/>
            <person name="Nielsen K.L."/>
        </authorList>
    </citation>
    <scope>NUCLEOTIDE SEQUENCE</scope>
    <source>
        <strain evidence="10">IBT 29677</strain>
    </source>
</reference>
<evidence type="ECO:0000256" key="2">
    <source>
        <dbReference type="ARBA" id="ARBA00022692"/>
    </source>
</evidence>
<feature type="transmembrane region" description="Helical" evidence="7">
    <location>
        <begin position="245"/>
        <end position="266"/>
    </location>
</feature>
<feature type="transmembrane region" description="Helical" evidence="7">
    <location>
        <begin position="219"/>
        <end position="239"/>
    </location>
</feature>
<evidence type="ECO:0000256" key="4">
    <source>
        <dbReference type="ARBA" id="ARBA00022824"/>
    </source>
</evidence>
<evidence type="ECO:0000256" key="5">
    <source>
        <dbReference type="ARBA" id="ARBA00022989"/>
    </source>
</evidence>
<dbReference type="Proteomes" id="UP001147747">
    <property type="component" value="Unassembled WGS sequence"/>
</dbReference>
<evidence type="ECO:0000256" key="3">
    <source>
        <dbReference type="ARBA" id="ARBA00022729"/>
    </source>
</evidence>
<accession>A0A9W9VEU4</accession>
<evidence type="ECO:0000256" key="7">
    <source>
        <dbReference type="SAM" id="Phobius"/>
    </source>
</evidence>
<dbReference type="GO" id="GO:0006487">
    <property type="term" value="P:protein N-linked glycosylation"/>
    <property type="evidence" value="ECO:0007669"/>
    <property type="project" value="TreeGrafter"/>
</dbReference>
<dbReference type="InterPro" id="IPR008814">
    <property type="entry name" value="Swp1"/>
</dbReference>
<comment type="subcellular location">
    <subcellularLocation>
        <location evidence="1">Endoplasmic reticulum membrane</location>
        <topology evidence="1">Multi-pass membrane protein</topology>
    </subcellularLocation>
</comment>